<accession>A0A381YGH3</accession>
<dbReference type="InterPro" id="IPR029063">
    <property type="entry name" value="SAM-dependent_MTases_sf"/>
</dbReference>
<reference evidence="2" key="1">
    <citation type="submission" date="2018-05" db="EMBL/GenBank/DDBJ databases">
        <authorList>
            <person name="Lanie J.A."/>
            <person name="Ng W.-L."/>
            <person name="Kazmierczak K.M."/>
            <person name="Andrzejewski T.M."/>
            <person name="Davidsen T.M."/>
            <person name="Wayne K.J."/>
            <person name="Tettelin H."/>
            <person name="Glass J.I."/>
            <person name="Rusch D."/>
            <person name="Podicherti R."/>
            <person name="Tsui H.-C.T."/>
            <person name="Winkler M.E."/>
        </authorList>
    </citation>
    <scope>NUCLEOTIDE SEQUENCE</scope>
</reference>
<gene>
    <name evidence="2" type="ORF">METZ01_LOCUS128566</name>
</gene>
<organism evidence="2">
    <name type="scientific">marine metagenome</name>
    <dbReference type="NCBI Taxonomy" id="408172"/>
    <lineage>
        <taxon>unclassified sequences</taxon>
        <taxon>metagenomes</taxon>
        <taxon>ecological metagenomes</taxon>
    </lineage>
</organism>
<dbReference type="AlphaFoldDB" id="A0A381YGH3"/>
<name>A0A381YGH3_9ZZZZ</name>
<dbReference type="Gene3D" id="3.40.50.150">
    <property type="entry name" value="Vaccinia Virus protein VP39"/>
    <property type="match status" value="1"/>
</dbReference>
<sequence length="218" mass="24895">MSQDLTTQLRETYTGEAGEAWARIERERPTTYWEENAVLGRQDMRVALLKRLQPIAGKLILDAGCGRGVMARYLAREGAVVTAVDLIDEHVLEARKGADEHGVDFIVGDFRDALTGAEPFDDIILQEVLEDYKPDERLDTIFQLADSRSRRIHLIFRQRGRWGGLISPLLPDVVTPTLEAVSLFRSIHLHTPYRLSHQDSIRRRSYNVQWAEFSLPLD</sequence>
<dbReference type="Pfam" id="PF13649">
    <property type="entry name" value="Methyltransf_25"/>
    <property type="match status" value="1"/>
</dbReference>
<proteinExistence type="predicted"/>
<protein>
    <recommendedName>
        <fullName evidence="1">Methyltransferase domain-containing protein</fullName>
    </recommendedName>
</protein>
<dbReference type="EMBL" id="UINC01018103">
    <property type="protein sequence ID" value="SVA75712.1"/>
    <property type="molecule type" value="Genomic_DNA"/>
</dbReference>
<evidence type="ECO:0000313" key="2">
    <source>
        <dbReference type="EMBL" id="SVA75712.1"/>
    </source>
</evidence>
<dbReference type="InterPro" id="IPR041698">
    <property type="entry name" value="Methyltransf_25"/>
</dbReference>
<dbReference type="CDD" id="cd02440">
    <property type="entry name" value="AdoMet_MTases"/>
    <property type="match status" value="1"/>
</dbReference>
<dbReference type="SUPFAM" id="SSF53335">
    <property type="entry name" value="S-adenosyl-L-methionine-dependent methyltransferases"/>
    <property type="match status" value="1"/>
</dbReference>
<feature type="domain" description="Methyltransferase" evidence="1">
    <location>
        <begin position="60"/>
        <end position="138"/>
    </location>
</feature>
<evidence type="ECO:0000259" key="1">
    <source>
        <dbReference type="Pfam" id="PF13649"/>
    </source>
</evidence>